<dbReference type="PANTHER" id="PTHR32309:SF13">
    <property type="entry name" value="FERRIC ENTEROBACTIN TRANSPORT PROTEIN FEPE"/>
    <property type="match status" value="1"/>
</dbReference>
<keyword evidence="13 18" id="KW-0472">Membrane</keyword>
<dbReference type="Proteomes" id="UP000199415">
    <property type="component" value="Unassembled WGS sequence"/>
</dbReference>
<evidence type="ECO:0000256" key="16">
    <source>
        <dbReference type="SAM" id="Coils"/>
    </source>
</evidence>
<keyword evidence="7" id="KW-0808">Transferase</keyword>
<organism evidence="22 23">
    <name type="scientific">Limimonas halophila</name>
    <dbReference type="NCBI Taxonomy" id="1082479"/>
    <lineage>
        <taxon>Bacteria</taxon>
        <taxon>Pseudomonadati</taxon>
        <taxon>Pseudomonadota</taxon>
        <taxon>Alphaproteobacteria</taxon>
        <taxon>Rhodospirillales</taxon>
        <taxon>Rhodovibrionaceae</taxon>
        <taxon>Limimonas</taxon>
    </lineage>
</organism>
<dbReference type="InterPro" id="IPR003856">
    <property type="entry name" value="LPS_length_determ_N"/>
</dbReference>
<evidence type="ECO:0000259" key="19">
    <source>
        <dbReference type="Pfam" id="PF02706"/>
    </source>
</evidence>
<evidence type="ECO:0000259" key="20">
    <source>
        <dbReference type="Pfam" id="PF13614"/>
    </source>
</evidence>
<comment type="similarity">
    <text evidence="3">Belongs to the etk/wzc family.</text>
</comment>
<dbReference type="STRING" id="1082479.SAMN05216241_102216"/>
<dbReference type="GO" id="GO:0005886">
    <property type="term" value="C:plasma membrane"/>
    <property type="evidence" value="ECO:0007669"/>
    <property type="project" value="UniProtKB-SubCell"/>
</dbReference>
<dbReference type="Pfam" id="PF02706">
    <property type="entry name" value="Wzz"/>
    <property type="match status" value="1"/>
</dbReference>
<dbReference type="SUPFAM" id="SSF52540">
    <property type="entry name" value="P-loop containing nucleoside triphosphate hydrolases"/>
    <property type="match status" value="1"/>
</dbReference>
<dbReference type="GO" id="GO:0005524">
    <property type="term" value="F:ATP binding"/>
    <property type="evidence" value="ECO:0007669"/>
    <property type="project" value="UniProtKB-KW"/>
</dbReference>
<dbReference type="Pfam" id="PF13807">
    <property type="entry name" value="GNVR"/>
    <property type="match status" value="1"/>
</dbReference>
<evidence type="ECO:0000313" key="23">
    <source>
        <dbReference type="Proteomes" id="UP000199415"/>
    </source>
</evidence>
<dbReference type="InterPro" id="IPR050445">
    <property type="entry name" value="Bact_polysacc_biosynth/exp"/>
</dbReference>
<keyword evidence="9" id="KW-0547">Nucleotide-binding</keyword>
<evidence type="ECO:0000313" key="22">
    <source>
        <dbReference type="EMBL" id="SDF74846.1"/>
    </source>
</evidence>
<keyword evidence="5" id="KW-1003">Cell membrane</keyword>
<dbReference type="PANTHER" id="PTHR32309">
    <property type="entry name" value="TYROSINE-PROTEIN KINASE"/>
    <property type="match status" value="1"/>
</dbReference>
<feature type="domain" description="Tyrosine-protein kinase G-rich" evidence="21">
    <location>
        <begin position="429"/>
        <end position="506"/>
    </location>
</feature>
<dbReference type="Gene3D" id="3.40.50.300">
    <property type="entry name" value="P-loop containing nucleotide triphosphate hydrolases"/>
    <property type="match status" value="1"/>
</dbReference>
<dbReference type="InterPro" id="IPR025669">
    <property type="entry name" value="AAA_dom"/>
</dbReference>
<comment type="subcellular location">
    <subcellularLocation>
        <location evidence="1">Cell inner membrane</location>
        <topology evidence="1">Multi-pass membrane protein</topology>
    </subcellularLocation>
</comment>
<feature type="domain" description="AAA" evidence="20">
    <location>
        <begin position="588"/>
        <end position="712"/>
    </location>
</feature>
<dbReference type="CDD" id="cd05387">
    <property type="entry name" value="BY-kinase"/>
    <property type="match status" value="1"/>
</dbReference>
<reference evidence="22 23" key="1">
    <citation type="submission" date="2016-10" db="EMBL/GenBank/DDBJ databases">
        <authorList>
            <person name="de Groot N.N."/>
        </authorList>
    </citation>
    <scope>NUCLEOTIDE SEQUENCE [LARGE SCALE GENOMIC DNA]</scope>
    <source>
        <strain evidence="22 23">DSM 25584</strain>
    </source>
</reference>
<keyword evidence="14" id="KW-0829">Tyrosine-protein kinase</keyword>
<evidence type="ECO:0000256" key="2">
    <source>
        <dbReference type="ARBA" id="ARBA00007316"/>
    </source>
</evidence>
<evidence type="ECO:0000256" key="7">
    <source>
        <dbReference type="ARBA" id="ARBA00022679"/>
    </source>
</evidence>
<dbReference type="AlphaFoldDB" id="A0A1G7NLK1"/>
<keyword evidence="6" id="KW-0997">Cell inner membrane</keyword>
<proteinExistence type="inferred from homology"/>
<evidence type="ECO:0000256" key="1">
    <source>
        <dbReference type="ARBA" id="ARBA00004429"/>
    </source>
</evidence>
<keyword evidence="12 18" id="KW-1133">Transmembrane helix</keyword>
<keyword evidence="10" id="KW-0418">Kinase</keyword>
<evidence type="ECO:0000256" key="11">
    <source>
        <dbReference type="ARBA" id="ARBA00022840"/>
    </source>
</evidence>
<evidence type="ECO:0000256" key="14">
    <source>
        <dbReference type="ARBA" id="ARBA00023137"/>
    </source>
</evidence>
<evidence type="ECO:0000256" key="12">
    <source>
        <dbReference type="ARBA" id="ARBA00022989"/>
    </source>
</evidence>
<dbReference type="RefSeq" id="WP_090018851.1">
    <property type="nucleotide sequence ID" value="NZ_FNCE01000002.1"/>
</dbReference>
<dbReference type="NCBIfam" id="TIGR01007">
    <property type="entry name" value="eps_fam"/>
    <property type="match status" value="1"/>
</dbReference>
<evidence type="ECO:0000256" key="3">
    <source>
        <dbReference type="ARBA" id="ARBA00008883"/>
    </source>
</evidence>
<dbReference type="InterPro" id="IPR005702">
    <property type="entry name" value="Wzc-like_C"/>
</dbReference>
<feature type="compositionally biased region" description="Basic and acidic residues" evidence="17">
    <location>
        <begin position="1"/>
        <end position="16"/>
    </location>
</feature>
<dbReference type="InterPro" id="IPR027417">
    <property type="entry name" value="P-loop_NTPase"/>
</dbReference>
<evidence type="ECO:0000256" key="13">
    <source>
        <dbReference type="ARBA" id="ARBA00023136"/>
    </source>
</evidence>
<feature type="domain" description="Polysaccharide chain length determinant N-terminal" evidence="19">
    <location>
        <begin position="34"/>
        <end position="125"/>
    </location>
</feature>
<feature type="compositionally biased region" description="Polar residues" evidence="17">
    <location>
        <begin position="20"/>
        <end position="30"/>
    </location>
</feature>
<comment type="catalytic activity">
    <reaction evidence="15">
        <text>L-tyrosyl-[protein] + ATP = O-phospho-L-tyrosyl-[protein] + ADP + H(+)</text>
        <dbReference type="Rhea" id="RHEA:10596"/>
        <dbReference type="Rhea" id="RHEA-COMP:10136"/>
        <dbReference type="Rhea" id="RHEA-COMP:20101"/>
        <dbReference type="ChEBI" id="CHEBI:15378"/>
        <dbReference type="ChEBI" id="CHEBI:30616"/>
        <dbReference type="ChEBI" id="CHEBI:46858"/>
        <dbReference type="ChEBI" id="CHEBI:61978"/>
        <dbReference type="ChEBI" id="CHEBI:456216"/>
        <dbReference type="EC" id="2.7.10.2"/>
    </reaction>
</comment>
<feature type="region of interest" description="Disordered" evidence="17">
    <location>
        <begin position="1"/>
        <end position="33"/>
    </location>
</feature>
<feature type="coiled-coil region" evidence="16">
    <location>
        <begin position="250"/>
        <end position="415"/>
    </location>
</feature>
<evidence type="ECO:0000256" key="5">
    <source>
        <dbReference type="ARBA" id="ARBA00022475"/>
    </source>
</evidence>
<evidence type="ECO:0000256" key="4">
    <source>
        <dbReference type="ARBA" id="ARBA00011903"/>
    </source>
</evidence>
<dbReference type="EC" id="2.7.10.2" evidence="4"/>
<evidence type="ECO:0000256" key="8">
    <source>
        <dbReference type="ARBA" id="ARBA00022692"/>
    </source>
</evidence>
<evidence type="ECO:0000256" key="10">
    <source>
        <dbReference type="ARBA" id="ARBA00022777"/>
    </source>
</evidence>
<keyword evidence="23" id="KW-1185">Reference proteome</keyword>
<evidence type="ECO:0000256" key="15">
    <source>
        <dbReference type="ARBA" id="ARBA00051245"/>
    </source>
</evidence>
<keyword evidence="8 18" id="KW-0812">Transmembrane</keyword>
<evidence type="ECO:0000259" key="21">
    <source>
        <dbReference type="Pfam" id="PF13807"/>
    </source>
</evidence>
<gene>
    <name evidence="22" type="ORF">SAMN05216241_102216</name>
</gene>
<evidence type="ECO:0000256" key="9">
    <source>
        <dbReference type="ARBA" id="ARBA00022741"/>
    </source>
</evidence>
<keyword evidence="11" id="KW-0067">ATP-binding</keyword>
<evidence type="ECO:0000256" key="18">
    <source>
        <dbReference type="SAM" id="Phobius"/>
    </source>
</evidence>
<evidence type="ECO:0000256" key="17">
    <source>
        <dbReference type="SAM" id="MobiDB-lite"/>
    </source>
</evidence>
<dbReference type="GO" id="GO:0004715">
    <property type="term" value="F:non-membrane spanning protein tyrosine kinase activity"/>
    <property type="evidence" value="ECO:0007669"/>
    <property type="project" value="UniProtKB-EC"/>
</dbReference>
<sequence>MNDDRDLPLPSPDRRGYPSTRLQGPSQPETETGDIDLRAIFQTLWRRKFYILIPVIIAAGLSAYVASQMQPTYKAFADILIDPREKQVVSFEDVVGEMSGDAATITTEMAVITSRKLGHQVVDQLNLAENPNFSGKSFSQNLVNSTGLKEVFTAGVTAWNELVGEGHGLAIANAAQEAPAADETEKPTHSDLVDSLIKSLEVSQVAGSSFSEGHSRVIRVSAEATSPELAKRIANTTTEIYLEEQLASKREAATRAQDWLQQRVEEYRKKVEKAEREVAEYRREAGLIEADERTVTGEHLGQLNNKLAEVRTQIAEKQAELQEIEQRYGNRGLDGAIEVISSDLIGELRSQEASLKRRLAELSTEYGSKHPKMVNLRAELKDTQERIHEEVKNRLAALRNDVNVLKARERSLTEQLQTVEGDTAGLNSKQVELRALEREAEANRTIFKTFLSRLKETSARQSLQQPDARVISRADEPSDPSGPSGKLLVVGASGLTFAFACAFVLLAEQFDTTVRSPEQVENAMGVTTLSLVPKLPRLARMSLDPVFYCTRYPRSTFSEAVRNIYAAAVLLDRENPPRTLVFTSCAPGDGKSTLSASVARLLASYGYKVLLVDADLRKPRQHGVFGFHSRPGLTELLRGDVSPAACVQTEEASGLDVITAGATAEREPGLFTMKRTQPLMELFKEHYEIVILDCPPVSGLCDTRVVSALADKTVLVAKWGETRREVIRNNLVRLAETGGDIAGIVLNMVDLRKYGQYDYADSVGYDRRLITGDRSRV</sequence>
<comment type="similarity">
    <text evidence="2">Belongs to the CpsD/CapB family.</text>
</comment>
<feature type="transmembrane region" description="Helical" evidence="18">
    <location>
        <begin position="49"/>
        <end position="66"/>
    </location>
</feature>
<dbReference type="OrthoDB" id="230260at2"/>
<accession>A0A1G7NLK1</accession>
<evidence type="ECO:0000256" key="6">
    <source>
        <dbReference type="ARBA" id="ARBA00022519"/>
    </source>
</evidence>
<dbReference type="InterPro" id="IPR032807">
    <property type="entry name" value="GNVR"/>
</dbReference>
<name>A0A1G7NLK1_9PROT</name>
<feature type="region of interest" description="Disordered" evidence="17">
    <location>
        <begin position="458"/>
        <end position="483"/>
    </location>
</feature>
<protein>
    <recommendedName>
        <fullName evidence="4">non-specific protein-tyrosine kinase</fullName>
        <ecNumber evidence="4">2.7.10.2</ecNumber>
    </recommendedName>
</protein>
<dbReference type="Pfam" id="PF13614">
    <property type="entry name" value="AAA_31"/>
    <property type="match status" value="1"/>
</dbReference>
<dbReference type="EMBL" id="FNCE01000002">
    <property type="protein sequence ID" value="SDF74846.1"/>
    <property type="molecule type" value="Genomic_DNA"/>
</dbReference>
<keyword evidence="16" id="KW-0175">Coiled coil</keyword>